<sequence>MGTVKSAWISNAKSDLAFIIAPPFLALLAVFLFPQQFKESAGIPVFYWVILILMIDVAHVYTTLYQTYFNPSQLNKHRTLYLSIPILCYIGGVLLHTIDGMLFWSILAYLAVYHFIRQQYGFMRLYSRADDLPNWTKQVDTISIYSATIYPLLFWHLSANRNFNWFVDGEFLSFQSEILLSCISVLYVAVIVFYAVKELYYLIRFRSFNLPKNLIILGTYLSWYFGIVYFNGDMAFTTLNVISHGIPYMALVWFMQLKNNSADKSLFYKPLKSAYGILLFTGSIILLAYLEEGLWDGFIWRDHPSVFNLFKNLPSITNKETLALLVPFLSLPQSTHYVLDGFIWKRNH</sequence>
<feature type="transmembrane region" description="Helical" evidence="1">
    <location>
        <begin position="45"/>
        <end position="64"/>
    </location>
</feature>
<feature type="transmembrane region" description="Helical" evidence="1">
    <location>
        <begin position="178"/>
        <end position="202"/>
    </location>
</feature>
<keyword evidence="1" id="KW-0812">Transmembrane</keyword>
<name>A0A9X2F071_9SPHI</name>
<evidence type="ECO:0000313" key="3">
    <source>
        <dbReference type="Proteomes" id="UP001155182"/>
    </source>
</evidence>
<proteinExistence type="predicted"/>
<evidence type="ECO:0000313" key="2">
    <source>
        <dbReference type="EMBL" id="MCO4292197.1"/>
    </source>
</evidence>
<accession>A0A9X2F071</accession>
<reference evidence="2" key="1">
    <citation type="submission" date="2022-06" db="EMBL/GenBank/DDBJ databases">
        <title>Solitalea sp. MAHUQ-68 isolated from rhizospheric soil.</title>
        <authorList>
            <person name="Huq M.A."/>
        </authorList>
    </citation>
    <scope>NUCLEOTIDE SEQUENCE</scope>
    <source>
        <strain evidence="2">MAHUQ-68</strain>
    </source>
</reference>
<keyword evidence="3" id="KW-1185">Reference proteome</keyword>
<dbReference type="EMBL" id="JAMWYS010000024">
    <property type="protein sequence ID" value="MCO4292197.1"/>
    <property type="molecule type" value="Genomic_DNA"/>
</dbReference>
<organism evidence="2 3">
    <name type="scientific">Solitalea agri</name>
    <dbReference type="NCBI Taxonomy" id="2953739"/>
    <lineage>
        <taxon>Bacteria</taxon>
        <taxon>Pseudomonadati</taxon>
        <taxon>Bacteroidota</taxon>
        <taxon>Sphingobacteriia</taxon>
        <taxon>Sphingobacteriales</taxon>
        <taxon>Sphingobacteriaceae</taxon>
        <taxon>Solitalea</taxon>
    </lineage>
</organism>
<feature type="transmembrane region" description="Helical" evidence="1">
    <location>
        <begin position="236"/>
        <end position="254"/>
    </location>
</feature>
<feature type="transmembrane region" description="Helical" evidence="1">
    <location>
        <begin position="214"/>
        <end position="230"/>
    </location>
</feature>
<feature type="transmembrane region" description="Helical" evidence="1">
    <location>
        <begin position="274"/>
        <end position="290"/>
    </location>
</feature>
<dbReference type="RefSeq" id="WP_252586480.1">
    <property type="nucleotide sequence ID" value="NZ_JAMWYS010000024.1"/>
</dbReference>
<keyword evidence="1" id="KW-1133">Transmembrane helix</keyword>
<feature type="transmembrane region" description="Helical" evidence="1">
    <location>
        <begin position="137"/>
        <end position="158"/>
    </location>
</feature>
<feature type="transmembrane region" description="Helical" evidence="1">
    <location>
        <begin position="84"/>
        <end position="116"/>
    </location>
</feature>
<comment type="caution">
    <text evidence="2">The sequence shown here is derived from an EMBL/GenBank/DDBJ whole genome shotgun (WGS) entry which is preliminary data.</text>
</comment>
<keyword evidence="1" id="KW-0472">Membrane</keyword>
<gene>
    <name evidence="2" type="ORF">NF867_04895</name>
</gene>
<dbReference type="AlphaFoldDB" id="A0A9X2F071"/>
<evidence type="ECO:0000256" key="1">
    <source>
        <dbReference type="SAM" id="Phobius"/>
    </source>
</evidence>
<protein>
    <submittedName>
        <fullName evidence="2">Uncharacterized protein</fullName>
    </submittedName>
</protein>
<feature type="transmembrane region" description="Helical" evidence="1">
    <location>
        <begin position="16"/>
        <end position="33"/>
    </location>
</feature>
<dbReference type="Proteomes" id="UP001155182">
    <property type="component" value="Unassembled WGS sequence"/>
</dbReference>